<dbReference type="EMBL" id="UYRU01063944">
    <property type="protein sequence ID" value="VDN15880.1"/>
    <property type="molecule type" value="Genomic_DNA"/>
</dbReference>
<evidence type="ECO:0000313" key="1">
    <source>
        <dbReference type="EMBL" id="VDN15880.1"/>
    </source>
</evidence>
<dbReference type="OrthoDB" id="10029313at2759"/>
<name>A0A3P7LRK8_DIBLA</name>
<evidence type="ECO:0000313" key="2">
    <source>
        <dbReference type="Proteomes" id="UP000281553"/>
    </source>
</evidence>
<reference evidence="1 2" key="1">
    <citation type="submission" date="2018-11" db="EMBL/GenBank/DDBJ databases">
        <authorList>
            <consortium name="Pathogen Informatics"/>
        </authorList>
    </citation>
    <scope>NUCLEOTIDE SEQUENCE [LARGE SCALE GENOMIC DNA]</scope>
</reference>
<dbReference type="Proteomes" id="UP000281553">
    <property type="component" value="Unassembled WGS sequence"/>
</dbReference>
<organism evidence="1 2">
    <name type="scientific">Dibothriocephalus latus</name>
    <name type="common">Fish tapeworm</name>
    <name type="synonym">Diphyllobothrium latum</name>
    <dbReference type="NCBI Taxonomy" id="60516"/>
    <lineage>
        <taxon>Eukaryota</taxon>
        <taxon>Metazoa</taxon>
        <taxon>Spiralia</taxon>
        <taxon>Lophotrochozoa</taxon>
        <taxon>Platyhelminthes</taxon>
        <taxon>Cestoda</taxon>
        <taxon>Eucestoda</taxon>
        <taxon>Diphyllobothriidea</taxon>
        <taxon>Diphyllobothriidae</taxon>
        <taxon>Dibothriocephalus</taxon>
    </lineage>
</organism>
<sequence length="124" mass="14343">MLYFSLLILEELKEEVILLNEIMVSFDFTFLFTSISQDLAVKTIKVLQQRTYGEKGESEALLQEMEATEETNNLIQRQISSLLMAHQPREVHPKFKRVALTALKADRDIFSVPANKGRSTVRRR</sequence>
<proteinExistence type="predicted"/>
<keyword evidence="2" id="KW-1185">Reference proteome</keyword>
<dbReference type="AlphaFoldDB" id="A0A3P7LRK8"/>
<gene>
    <name evidence="1" type="ORF">DILT_LOCUS11711</name>
</gene>
<accession>A0A3P7LRK8</accession>
<protein>
    <submittedName>
        <fullName evidence="1">Uncharacterized protein</fullName>
    </submittedName>
</protein>